<reference evidence="3 4" key="1">
    <citation type="submission" date="2016-01" db="EMBL/GenBank/DDBJ databases">
        <title>Genome sequencing of Roseivirga spongicola UST030701-084.</title>
        <authorList>
            <person name="Selvaratnam C."/>
            <person name="Thevarajoo S."/>
            <person name="Goh K.M."/>
            <person name="Ee R."/>
            <person name="Chan K.-G."/>
            <person name="Chong C.S."/>
        </authorList>
    </citation>
    <scope>NUCLEOTIDE SEQUENCE [LARGE SCALE GENOMIC DNA]</scope>
    <source>
        <strain evidence="3 4">UST030701-084</strain>
    </source>
</reference>
<dbReference type="PANTHER" id="PTHR14859:SF15">
    <property type="entry name" value="ENDONUCLEASE_EXONUCLEASE_PHOSPHATASE DOMAIN-CONTAINING PROTEIN"/>
    <property type="match status" value="1"/>
</dbReference>
<evidence type="ECO:0000256" key="1">
    <source>
        <dbReference type="SAM" id="Phobius"/>
    </source>
</evidence>
<proteinExistence type="predicted"/>
<dbReference type="InterPro" id="IPR036691">
    <property type="entry name" value="Endo/exonu/phosph_ase_sf"/>
</dbReference>
<evidence type="ECO:0000313" key="3">
    <source>
        <dbReference type="EMBL" id="KYG78054.1"/>
    </source>
</evidence>
<name>A0A150XH73_9BACT</name>
<keyword evidence="1" id="KW-0472">Membrane</keyword>
<dbReference type="STRING" id="333140.AWW68_04605"/>
<feature type="transmembrane region" description="Helical" evidence="1">
    <location>
        <begin position="83"/>
        <end position="101"/>
    </location>
</feature>
<keyword evidence="4" id="KW-1185">Reference proteome</keyword>
<dbReference type="OrthoDB" id="5447300at2"/>
<dbReference type="AlphaFoldDB" id="A0A150XH73"/>
<dbReference type="EMBL" id="LRPC01000001">
    <property type="protein sequence ID" value="KYG78054.1"/>
    <property type="molecule type" value="Genomic_DNA"/>
</dbReference>
<feature type="domain" description="Endonuclease/exonuclease/phosphatase" evidence="2">
    <location>
        <begin position="117"/>
        <end position="319"/>
    </location>
</feature>
<dbReference type="GO" id="GO:0016020">
    <property type="term" value="C:membrane"/>
    <property type="evidence" value="ECO:0007669"/>
    <property type="project" value="GOC"/>
</dbReference>
<evidence type="ECO:0000313" key="4">
    <source>
        <dbReference type="Proteomes" id="UP000075606"/>
    </source>
</evidence>
<evidence type="ECO:0000259" key="2">
    <source>
        <dbReference type="Pfam" id="PF03372"/>
    </source>
</evidence>
<accession>A0A150XH73</accession>
<dbReference type="RefSeq" id="WP_068217094.1">
    <property type="nucleotide sequence ID" value="NZ_CP139724.1"/>
</dbReference>
<dbReference type="Gene3D" id="3.60.10.10">
    <property type="entry name" value="Endonuclease/exonuclease/phosphatase"/>
    <property type="match status" value="1"/>
</dbReference>
<dbReference type="PANTHER" id="PTHR14859">
    <property type="entry name" value="CALCOFLUOR WHITE HYPERSENSITIVE PROTEIN PRECURSOR"/>
    <property type="match status" value="1"/>
</dbReference>
<feature type="transmembrane region" description="Helical" evidence="1">
    <location>
        <begin position="32"/>
        <end position="49"/>
    </location>
</feature>
<keyword evidence="1" id="KW-1133">Transmembrane helix</keyword>
<dbReference type="GO" id="GO:0003824">
    <property type="term" value="F:catalytic activity"/>
    <property type="evidence" value="ECO:0007669"/>
    <property type="project" value="InterPro"/>
</dbReference>
<dbReference type="InterPro" id="IPR005135">
    <property type="entry name" value="Endo/exonuclease/phosphatase"/>
</dbReference>
<comment type="caution">
    <text evidence="3">The sequence shown here is derived from an EMBL/GenBank/DDBJ whole genome shotgun (WGS) entry which is preliminary data.</text>
</comment>
<dbReference type="Pfam" id="PF03372">
    <property type="entry name" value="Exo_endo_phos"/>
    <property type="match status" value="1"/>
</dbReference>
<dbReference type="SUPFAM" id="SSF56219">
    <property type="entry name" value="DNase I-like"/>
    <property type="match status" value="1"/>
</dbReference>
<feature type="transmembrane region" description="Helical" evidence="1">
    <location>
        <begin position="55"/>
        <end position="76"/>
    </location>
</feature>
<dbReference type="Proteomes" id="UP000075606">
    <property type="component" value="Unassembled WGS sequence"/>
</dbReference>
<dbReference type="InterPro" id="IPR051916">
    <property type="entry name" value="GPI-anchor_lipid_remodeler"/>
</dbReference>
<keyword evidence="1" id="KW-0812">Transmembrane</keyword>
<protein>
    <recommendedName>
        <fullName evidence="2">Endonuclease/exonuclease/phosphatase domain-containing protein</fullName>
    </recommendedName>
</protein>
<organism evidence="3 4">
    <name type="scientific">Roseivirga spongicola</name>
    <dbReference type="NCBI Taxonomy" id="333140"/>
    <lineage>
        <taxon>Bacteria</taxon>
        <taxon>Pseudomonadati</taxon>
        <taxon>Bacteroidota</taxon>
        <taxon>Cytophagia</taxon>
        <taxon>Cytophagales</taxon>
        <taxon>Roseivirgaceae</taxon>
        <taxon>Roseivirga</taxon>
    </lineage>
</organism>
<gene>
    <name evidence="3" type="ORF">AWW68_04605</name>
</gene>
<sequence length="331" mass="38012">MQQQKLKFLLKFSLVLVRIYCWFRQKKNLERLLAAFLLVPAILLLIPSYTFKLTLLQSFLFQAMLVYGALSVFWIVKHHYRLAGVNFVIYFLLLVKISGPISKTYRIDQGEESLKVLQFNVLSINDKYDETINSVLNLDPDFVSFQEVSHQWAESLVGGLSADYPFYKVVEHENQGQGIAVFSKYPFQEVEEVHLDETANITGKILVGNEAVNFLALHTKSPTTRSKWNNRNQHLKWAEEYVNNQPGEFLVLGDFNTVPWDNRMLHFQSSTKLTDSRKKLTPTYPTWNPFIAQIPIDYILHSKGIGCDSLDAVRITSDHKAIMGSFLVAGK</sequence>
<dbReference type="GO" id="GO:0006506">
    <property type="term" value="P:GPI anchor biosynthetic process"/>
    <property type="evidence" value="ECO:0007669"/>
    <property type="project" value="TreeGrafter"/>
</dbReference>